<comment type="similarity">
    <text evidence="1">Belongs to the short-chain dehydrogenases/reductases (SDR) family.</text>
</comment>
<sequence length="200" mass="21299">MRIIVVGGTGTIGKAVVSELAKRHTVIVAGFTHGDVQVNIRDIQSIENMYQSVGQFDAVVSTVGKVHFGSLADMTAENYFVGLQDKLMGQVNLVTAGLARIQDGGSFTLTSGILSADPIRYGASASMVNGAIDSFCKAAAIEMTRQIRINAVSPTVITESLEDYGDYFHGFESVPAARAALAYSKSVEGAQTGQVYQIWR</sequence>
<dbReference type="EMBL" id="LR699119">
    <property type="protein sequence ID" value="VVC76331.1"/>
    <property type="molecule type" value="Genomic_DNA"/>
</dbReference>
<evidence type="ECO:0000256" key="2">
    <source>
        <dbReference type="ARBA" id="ARBA00023002"/>
    </source>
</evidence>
<dbReference type="AlphaFoldDB" id="A0A5E4PJ01"/>
<accession>A0A5E4PJ01</accession>
<dbReference type="CDD" id="cd11731">
    <property type="entry name" value="Lin1944_like_SDR_c"/>
    <property type="match status" value="1"/>
</dbReference>
<dbReference type="PANTHER" id="PTHR43477:SF1">
    <property type="entry name" value="DIHYDROANTICAPSIN 7-DEHYDROGENASE"/>
    <property type="match status" value="1"/>
</dbReference>
<reference evidence="3 4" key="1">
    <citation type="submission" date="2019-08" db="EMBL/GenBank/DDBJ databases">
        <authorList>
            <person name="Guy L."/>
        </authorList>
    </citation>
    <scope>NUCLEOTIDE SEQUENCE [LARGE SCALE GENOMIC DNA]</scope>
    <source>
        <strain evidence="3 4">SGT-108</strain>
    </source>
</reference>
<protein>
    <recommendedName>
        <fullName evidence="5">Short chain dehydrogenase</fullName>
    </recommendedName>
</protein>
<keyword evidence="2" id="KW-0560">Oxidoreductase</keyword>
<dbReference type="NCBIfam" id="NF005754">
    <property type="entry name" value="PRK07578.1"/>
    <property type="match status" value="1"/>
</dbReference>
<dbReference type="KEGG" id="asip:AQUSIP_16420"/>
<dbReference type="InterPro" id="IPR051122">
    <property type="entry name" value="SDR_DHRS6-like"/>
</dbReference>
<evidence type="ECO:0000256" key="1">
    <source>
        <dbReference type="ARBA" id="ARBA00006484"/>
    </source>
</evidence>
<dbReference type="RefSeq" id="WP_148339553.1">
    <property type="nucleotide sequence ID" value="NZ_LR699119.1"/>
</dbReference>
<dbReference type="GO" id="GO:0016491">
    <property type="term" value="F:oxidoreductase activity"/>
    <property type="evidence" value="ECO:0007669"/>
    <property type="project" value="UniProtKB-KW"/>
</dbReference>
<dbReference type="SUPFAM" id="SSF51735">
    <property type="entry name" value="NAD(P)-binding Rossmann-fold domains"/>
    <property type="match status" value="1"/>
</dbReference>
<evidence type="ECO:0000313" key="4">
    <source>
        <dbReference type="Proteomes" id="UP000324194"/>
    </source>
</evidence>
<dbReference type="PRINTS" id="PR00081">
    <property type="entry name" value="GDHRDH"/>
</dbReference>
<organism evidence="3 4">
    <name type="scientific">Aquicella siphonis</name>
    <dbReference type="NCBI Taxonomy" id="254247"/>
    <lineage>
        <taxon>Bacteria</taxon>
        <taxon>Pseudomonadati</taxon>
        <taxon>Pseudomonadota</taxon>
        <taxon>Gammaproteobacteria</taxon>
        <taxon>Legionellales</taxon>
        <taxon>Coxiellaceae</taxon>
        <taxon>Aquicella</taxon>
    </lineage>
</organism>
<dbReference type="InterPro" id="IPR036291">
    <property type="entry name" value="NAD(P)-bd_dom_sf"/>
</dbReference>
<proteinExistence type="inferred from homology"/>
<name>A0A5E4PJ01_9COXI</name>
<keyword evidence="4" id="KW-1185">Reference proteome</keyword>
<dbReference type="InterPro" id="IPR002347">
    <property type="entry name" value="SDR_fam"/>
</dbReference>
<dbReference type="Gene3D" id="3.40.50.720">
    <property type="entry name" value="NAD(P)-binding Rossmann-like Domain"/>
    <property type="match status" value="1"/>
</dbReference>
<evidence type="ECO:0000313" key="3">
    <source>
        <dbReference type="EMBL" id="VVC76331.1"/>
    </source>
</evidence>
<dbReference type="Proteomes" id="UP000324194">
    <property type="component" value="Chromosome 1"/>
</dbReference>
<gene>
    <name evidence="3" type="ORF">AQUSIP_16420</name>
</gene>
<dbReference type="Pfam" id="PF13561">
    <property type="entry name" value="adh_short_C2"/>
    <property type="match status" value="1"/>
</dbReference>
<dbReference type="OrthoDB" id="9787486at2"/>
<dbReference type="PANTHER" id="PTHR43477">
    <property type="entry name" value="DIHYDROANTICAPSIN 7-DEHYDROGENASE"/>
    <property type="match status" value="1"/>
</dbReference>
<evidence type="ECO:0008006" key="5">
    <source>
        <dbReference type="Google" id="ProtNLM"/>
    </source>
</evidence>